<dbReference type="Gene3D" id="3.20.20.70">
    <property type="entry name" value="Aldolase class I"/>
    <property type="match status" value="1"/>
</dbReference>
<proteinExistence type="inferred from homology"/>
<protein>
    <submittedName>
        <fullName evidence="5">Uncharacterized protein</fullName>
    </submittedName>
</protein>
<evidence type="ECO:0000313" key="6">
    <source>
        <dbReference type="Proteomes" id="UP000078561"/>
    </source>
</evidence>
<dbReference type="InterPro" id="IPR008811">
    <property type="entry name" value="Glycosyl_hydrolases_36"/>
</dbReference>
<evidence type="ECO:0000256" key="3">
    <source>
        <dbReference type="ARBA" id="ARBA00023277"/>
    </source>
</evidence>
<dbReference type="InterPro" id="IPR017853">
    <property type="entry name" value="GH"/>
</dbReference>
<evidence type="ECO:0000256" key="2">
    <source>
        <dbReference type="ARBA" id="ARBA00007240"/>
    </source>
</evidence>
<sequence length="465" mass="51688">MQPLLLFPALDSHLLKHPSQSAVFYVWTHLQVSGVALWTNLCASRTWHAVPLIAHSPSWFHLSLSLASLPTNQRYQYTLKYHHDGQEKWLGSVGENGAITIVAPPSLPPIPFIASPHVTLQANRRINNQSTRTTFKIDQGSHVIPLADVSNMHSYMALARKSSSWLVPVSGMARFEKDGRPWYFLIYMDNTGVVWVWWVKSTPFATGWLHVSSSVLELHTQGGHGVELFCGTTTSMDEDRIMAILGNNSKKQQEDGVMDTYLGYCTWNALGLDVNVALIDQALASLSDLVGYLIIDDGWQQQHDGRLTGFDADRGRFPLGLVGSLRYLKQHHPSLRSIGVWHALWGSWFGIDPSSLGKLYEPKVAALLDSKKPVGLVNHPAAFYKDFYQALAYSGVDFVKIDNQGAVDDLILATRHEIWHQYRLAATTAVEVSLSLFDRDDGFAIIAPSVGSSSRVSIRVEGEAE</sequence>
<dbReference type="OrthoDB" id="4664297at2759"/>
<comment type="catalytic activity">
    <reaction evidence="1">
        <text>Hydrolysis of terminal, non-reducing alpha-D-galactose residues in alpha-D-galactosides, including galactose oligosaccharides, galactomannans and galactolipids.</text>
        <dbReference type="EC" id="3.2.1.22"/>
    </reaction>
</comment>
<dbReference type="InterPro" id="IPR013785">
    <property type="entry name" value="Aldolase_TIM"/>
</dbReference>
<dbReference type="EMBL" id="LT551202">
    <property type="protein sequence ID" value="SAL96760.1"/>
    <property type="molecule type" value="Genomic_DNA"/>
</dbReference>
<evidence type="ECO:0000256" key="1">
    <source>
        <dbReference type="ARBA" id="ARBA00001255"/>
    </source>
</evidence>
<dbReference type="GO" id="GO:0047274">
    <property type="term" value="F:galactinol-sucrose galactosyltransferase activity"/>
    <property type="evidence" value="ECO:0007669"/>
    <property type="project" value="UniProtKB-EC"/>
</dbReference>
<evidence type="ECO:0000313" key="5">
    <source>
        <dbReference type="EMBL" id="SAL96760.1"/>
    </source>
</evidence>
<dbReference type="Pfam" id="PF05691">
    <property type="entry name" value="Raffinose_syn"/>
    <property type="match status" value="2"/>
</dbReference>
<name>A0A168LGW9_ABSGL</name>
<organism evidence="5">
    <name type="scientific">Absidia glauca</name>
    <name type="common">Pin mould</name>
    <dbReference type="NCBI Taxonomy" id="4829"/>
    <lineage>
        <taxon>Eukaryota</taxon>
        <taxon>Fungi</taxon>
        <taxon>Fungi incertae sedis</taxon>
        <taxon>Mucoromycota</taxon>
        <taxon>Mucoromycotina</taxon>
        <taxon>Mucoromycetes</taxon>
        <taxon>Mucorales</taxon>
        <taxon>Cunninghamellaceae</taxon>
        <taxon>Absidia</taxon>
    </lineage>
</organism>
<gene>
    <name evidence="5" type="primary">ABSGL_02179.1 scaffold 2717</name>
</gene>
<keyword evidence="3" id="KW-0119">Carbohydrate metabolism</keyword>
<accession>A0A168LGW9</accession>
<comment type="similarity">
    <text evidence="2">Belongs to the glycosyl hydrolases 36 family.</text>
</comment>
<dbReference type="SUPFAM" id="SSF51445">
    <property type="entry name" value="(Trans)glycosidases"/>
    <property type="match status" value="1"/>
</dbReference>
<dbReference type="PANTHER" id="PTHR31268">
    <property type="match status" value="1"/>
</dbReference>
<evidence type="ECO:0000256" key="4">
    <source>
        <dbReference type="ARBA" id="ARBA00049426"/>
    </source>
</evidence>
<dbReference type="GO" id="GO:0004557">
    <property type="term" value="F:alpha-galactosidase activity"/>
    <property type="evidence" value="ECO:0007669"/>
    <property type="project" value="UniProtKB-EC"/>
</dbReference>
<dbReference type="PANTHER" id="PTHR31268:SF32">
    <property type="entry name" value="GALACTINOL--SUCROSE GALACTOSYLTRANSFERASE 2-RELATED"/>
    <property type="match status" value="1"/>
</dbReference>
<dbReference type="STRING" id="4829.A0A168LGW9"/>
<dbReference type="InParanoid" id="A0A168LGW9"/>
<comment type="catalytic activity">
    <reaction evidence="4">
        <text>alpha-D-galactosyl-(1-&gt;3)-1D-myo-inositol + sucrose = raffinose + myo-inositol</text>
        <dbReference type="Rhea" id="RHEA:20161"/>
        <dbReference type="ChEBI" id="CHEBI:16634"/>
        <dbReference type="ChEBI" id="CHEBI:17268"/>
        <dbReference type="ChEBI" id="CHEBI:17505"/>
        <dbReference type="ChEBI" id="CHEBI:17992"/>
        <dbReference type="EC" id="2.4.1.82"/>
    </reaction>
</comment>
<dbReference type="Proteomes" id="UP000078561">
    <property type="component" value="Unassembled WGS sequence"/>
</dbReference>
<reference evidence="5" key="1">
    <citation type="submission" date="2016-04" db="EMBL/GenBank/DDBJ databases">
        <authorList>
            <person name="Evans L.H."/>
            <person name="Alamgir A."/>
            <person name="Owens N."/>
            <person name="Weber N.D."/>
            <person name="Virtaneva K."/>
            <person name="Barbian K."/>
            <person name="Babar A."/>
            <person name="Rosenke K."/>
        </authorList>
    </citation>
    <scope>NUCLEOTIDE SEQUENCE [LARGE SCALE GENOMIC DNA]</scope>
    <source>
        <strain evidence="5">CBS 101.48</strain>
    </source>
</reference>
<keyword evidence="6" id="KW-1185">Reference proteome</keyword>
<feature type="non-terminal residue" evidence="5">
    <location>
        <position position="465"/>
    </location>
</feature>
<dbReference type="AlphaFoldDB" id="A0A168LGW9"/>